<feature type="domain" description="YhdP central" evidence="1">
    <location>
        <begin position="1"/>
        <end position="1270"/>
    </location>
</feature>
<proteinExistence type="predicted"/>
<comment type="caution">
    <text evidence="2">The sequence shown here is derived from an EMBL/GenBank/DDBJ whole genome shotgun (WGS) entry which is preliminary data.</text>
</comment>
<organism evidence="2 3">
    <name type="scientific">Vibrio chanodichtyis</name>
    <dbReference type="NCBI Taxonomy" id="3027932"/>
    <lineage>
        <taxon>Bacteria</taxon>
        <taxon>Pseudomonadati</taxon>
        <taxon>Pseudomonadota</taxon>
        <taxon>Gammaproteobacteria</taxon>
        <taxon>Vibrionales</taxon>
        <taxon>Vibrionaceae</taxon>
        <taxon>Vibrio</taxon>
    </lineage>
</organism>
<dbReference type="Pfam" id="PF13116">
    <property type="entry name" value="YhdP"/>
    <property type="match status" value="1"/>
</dbReference>
<reference evidence="2 3" key="1">
    <citation type="submission" date="2023-02" db="EMBL/GenBank/DDBJ databases">
        <title>Vibrio intestini sp. nov., a close relative of Vibrio cholerae isolated from the intestine of Healthy Culter dabryi.</title>
        <authorList>
            <person name="Wu N."/>
        </authorList>
    </citation>
    <scope>NUCLEOTIDE SEQUENCE [LARGE SCALE GENOMIC DNA]</scope>
    <source>
        <strain evidence="2 3">DSL-7</strain>
    </source>
</reference>
<evidence type="ECO:0000259" key="1">
    <source>
        <dbReference type="Pfam" id="PF13116"/>
    </source>
</evidence>
<dbReference type="InterPro" id="IPR011836">
    <property type="entry name" value="YhdP"/>
</dbReference>
<name>A0ABT5V2I0_9VIBR</name>
<dbReference type="NCBIfam" id="TIGR02099">
    <property type="entry name" value="YhdP family protein"/>
    <property type="match status" value="1"/>
</dbReference>
<evidence type="ECO:0000313" key="3">
    <source>
        <dbReference type="Proteomes" id="UP001216189"/>
    </source>
</evidence>
<dbReference type="InterPro" id="IPR025263">
    <property type="entry name" value="YhdP_central"/>
</dbReference>
<accession>A0ABT5V2I0</accession>
<dbReference type="PANTHER" id="PTHR38690">
    <property type="entry name" value="PROTEASE-RELATED"/>
    <property type="match status" value="1"/>
</dbReference>
<sequence>MISTVTRFGRIFMWLLVSLLIVLALAVTALRICLPQMNRFQAEIQDWLNQNSSVQLAIADVQGYWRNTHPSLSLQTLQVHWPDSNDIQLNASSIELEFDLWQSLWQRQPVIAELTINGMVLDLRAIDWLALQQNANPEQSAQGRGIQQLDDLLLRQLDDFTLKNSAILYRTFAGDLRQLDIEKLRWQNSGQRHFAEGEVSIAGTNINSLLVSANFIDHGSLRDISGDFYASADKVRVLPWLTRYLKDQTGIQKGQLSFHAWASLERSRPVDGYLELKPSQLLWHNGEQQHELLLESGIVQLTPSESGWQVNAHSLRLRSDDQPWPVMDMALDWQPQQWRLNLSQLNIESLLPLAKLIPESTTLNHWLATLQPKGVLEDVRIAKRQTLESLRYSATLSDGGMAQWDLLPQVNFLQAQIQGSLSEARVQATLVDDVLEYGEVFQAPLNIRQGEVDIVWQQGQHGWSLWADKVTVATPDLQAIGEFRLDFPNQASPFLSFYLEADLFNAGETWRYLPTLALGQSLTDYLSSAIQAGRVNTAKLVWYGALDQFPYQKNNGIFQAWVGLKQAKFAFDTAWPAITDLQLDLLFENAAMHLDSRAATLMEVSAERVTGRIPELAEFGHIEIEAIASAKQGNAIRDYMMATPLVDSVGAALTTIQVKGPVRSQFQLNIPFHSGAEPRAWGFAELADNAVDIETPPMSLEAVSGKIEFDNDRVSAAGLQARLLNQPVSIDFKGEEAKRGYAVNIDLLGDWEVKPLRPLVGEQWLSRIKGHAPWQASVDIQLNDVGFTYQLDGKADLRRLESRYPFPLNKALKAKGQALLQASGNQEMVSARLQLPQAKYQAEIDLTPAVPELKATNLVLGQGSFKISPVVGHHVQLRSQSFNLDKWLAILSEQSAVKTAPSKLASLNTPTIPMPERIEASVSDLTLAGLEWHDVDFNARRKDLGWLLVLDSQEIKGQANYLEPYDLTVALERLHLFLPQLEFDKERLLVDVERQKLPLISDFDRQFHQLMPNLTLTIKDFWLQGYKIGQASVDFQRQGDTLLWKSIDFTSGANQLHVNGTWTLTEKTSHTQMNLDMQGDNNSDLMARFGINSGIQRAPFEIKANTQWDGAPWSMQIHTLQGKVETKLGKGVISDVGGAARLLGLFSLDSILRKMQLDFSDVFDKGMAFNSITGSGDIAQGVFVTNNIKMDATAGEMKIKGLADLNSRTVDAEVNFVPDITSGIPVLTAFAVTPQTALYVLAITTVISPVVEVFTQVNYQVQGPLDSPTVKELSRSKGEFKLPETLRNLAK</sequence>
<keyword evidence="3" id="KW-1185">Reference proteome</keyword>
<dbReference type="RefSeq" id="WP_274723485.1">
    <property type="nucleotide sequence ID" value="NZ_JARBFT010000015.1"/>
</dbReference>
<gene>
    <name evidence="2" type="ORF">PUN32_12295</name>
</gene>
<dbReference type="PANTHER" id="PTHR38690:SF1">
    <property type="entry name" value="PROTEASE"/>
    <property type="match status" value="1"/>
</dbReference>
<evidence type="ECO:0000313" key="2">
    <source>
        <dbReference type="EMBL" id="MDE1515794.1"/>
    </source>
</evidence>
<dbReference type="EMBL" id="JARBFT010000015">
    <property type="protein sequence ID" value="MDE1515794.1"/>
    <property type="molecule type" value="Genomic_DNA"/>
</dbReference>
<protein>
    <submittedName>
        <fullName evidence="2">YhdP family protein</fullName>
    </submittedName>
</protein>
<dbReference type="Proteomes" id="UP001216189">
    <property type="component" value="Unassembled WGS sequence"/>
</dbReference>